<evidence type="ECO:0008006" key="4">
    <source>
        <dbReference type="Google" id="ProtNLM"/>
    </source>
</evidence>
<feature type="signal peptide" evidence="1">
    <location>
        <begin position="1"/>
        <end position="32"/>
    </location>
</feature>
<gene>
    <name evidence="2" type="ORF">V1Y59_06250</name>
</gene>
<organism evidence="2 3">
    <name type="scientific">Gordonia prachuapensis</name>
    <dbReference type="NCBI Taxonomy" id="3115651"/>
    <lineage>
        <taxon>Bacteria</taxon>
        <taxon>Bacillati</taxon>
        <taxon>Actinomycetota</taxon>
        <taxon>Actinomycetes</taxon>
        <taxon>Mycobacteriales</taxon>
        <taxon>Gordoniaceae</taxon>
        <taxon>Gordonia</taxon>
    </lineage>
</organism>
<keyword evidence="1" id="KW-0732">Signal</keyword>
<name>A0ABU7MQR5_9ACTN</name>
<protein>
    <recommendedName>
        <fullName evidence="4">DUF732 domain-containing protein</fullName>
    </recommendedName>
</protein>
<dbReference type="Proteomes" id="UP001335729">
    <property type="component" value="Unassembled WGS sequence"/>
</dbReference>
<comment type="caution">
    <text evidence="2">The sequence shown here is derived from an EMBL/GenBank/DDBJ whole genome shotgun (WGS) entry which is preliminary data.</text>
</comment>
<feature type="chain" id="PRO_5047260060" description="DUF732 domain-containing protein" evidence="1">
    <location>
        <begin position="33"/>
        <end position="136"/>
    </location>
</feature>
<reference evidence="2 3" key="1">
    <citation type="submission" date="2024-01" db="EMBL/GenBank/DDBJ databases">
        <title>Draft genome sequence of Gordonia sp. PKS22-38.</title>
        <authorList>
            <person name="Suphannarot A."/>
            <person name="Mingma R."/>
        </authorList>
    </citation>
    <scope>NUCLEOTIDE SEQUENCE [LARGE SCALE GENOMIC DNA]</scope>
    <source>
        <strain evidence="2 3">PKS22-38</strain>
    </source>
</reference>
<keyword evidence="3" id="KW-1185">Reference proteome</keyword>
<accession>A0ABU7MQR5</accession>
<evidence type="ECO:0000313" key="2">
    <source>
        <dbReference type="EMBL" id="MEE4022670.1"/>
    </source>
</evidence>
<dbReference type="EMBL" id="JAZDUE010000004">
    <property type="protein sequence ID" value="MEE4022670.1"/>
    <property type="molecule type" value="Genomic_DNA"/>
</dbReference>
<sequence length="136" mass="13625">MSVISSLRRPCAAAAFALAVIGSSVGGASAHATPAPEDGPVAGAPMPTADGEFSYLATHDVTEQAASLAVPDAVASLPVPQEYRPANLALAAQFDMALAAALKSPGGCVQVVVDPQARDGSLFNYGFFPVAGEHCS</sequence>
<evidence type="ECO:0000313" key="3">
    <source>
        <dbReference type="Proteomes" id="UP001335729"/>
    </source>
</evidence>
<evidence type="ECO:0000256" key="1">
    <source>
        <dbReference type="SAM" id="SignalP"/>
    </source>
</evidence>
<proteinExistence type="predicted"/>